<feature type="binding site" evidence="12">
    <location>
        <begin position="224"/>
        <end position="226"/>
    </location>
    <ligand>
        <name>S-adenosyl-L-methionine</name>
        <dbReference type="ChEBI" id="CHEBI:59789"/>
    </ligand>
</feature>
<feature type="active site" description="Proton acceptor" evidence="12">
    <location>
        <position position="92"/>
    </location>
</feature>
<comment type="function">
    <text evidence="12">Specifically methylates position 2 of adenine 2503 in 23S rRNA and position 2 of adenine 37 in tRNAs.</text>
</comment>
<comment type="subcellular location">
    <subcellularLocation>
        <location evidence="1 12">Cytoplasm</location>
    </subcellularLocation>
</comment>
<comment type="cofactor">
    <cofactor evidence="12">
        <name>[4Fe-4S] cluster</name>
        <dbReference type="ChEBI" id="CHEBI:49883"/>
    </cofactor>
    <text evidence="12">Binds 1 [4Fe-4S] cluster. The cluster is coordinated with 3 cysteines and an exchangeable S-adenosyl-L-methionine.</text>
</comment>
<dbReference type="InterPro" id="IPR007197">
    <property type="entry name" value="rSAM"/>
</dbReference>
<keyword evidence="6 12" id="KW-0808">Transferase</keyword>
<dbReference type="GO" id="GO:0070475">
    <property type="term" value="P:rRNA base methylation"/>
    <property type="evidence" value="ECO:0007669"/>
    <property type="project" value="UniProtKB-UniRule"/>
</dbReference>
<dbReference type="Proteomes" id="UP000007488">
    <property type="component" value="Chromosome"/>
</dbReference>
<accession>F0SUR2</accession>
<dbReference type="InterPro" id="IPR027492">
    <property type="entry name" value="RNA_MTrfase_RlmN"/>
</dbReference>
<keyword evidence="4 12" id="KW-0698">rRNA processing</keyword>
<dbReference type="FunFam" id="3.20.20.70:FF:000014">
    <property type="entry name" value="Probable dual-specificity RNA methyltransferase RlmN"/>
    <property type="match status" value="1"/>
</dbReference>
<dbReference type="GO" id="GO:0070040">
    <property type="term" value="F:rRNA (adenine(2503)-C2-)-methyltransferase activity"/>
    <property type="evidence" value="ECO:0007669"/>
    <property type="project" value="UniProtKB-UniRule"/>
</dbReference>
<keyword evidence="2 12" id="KW-0004">4Fe-4S</keyword>
<dbReference type="GO" id="GO:0030488">
    <property type="term" value="P:tRNA methylation"/>
    <property type="evidence" value="ECO:0007669"/>
    <property type="project" value="UniProtKB-UniRule"/>
</dbReference>
<keyword evidence="5 12" id="KW-0489">Methyltransferase</keyword>
<dbReference type="InterPro" id="IPR058240">
    <property type="entry name" value="rSAM_sf"/>
</dbReference>
<organism evidence="14 15">
    <name type="scientific">Syntrophobotulus glycolicus (strain DSM 8271 / FlGlyR)</name>
    <dbReference type="NCBI Taxonomy" id="645991"/>
    <lineage>
        <taxon>Bacteria</taxon>
        <taxon>Bacillati</taxon>
        <taxon>Bacillota</taxon>
        <taxon>Clostridia</taxon>
        <taxon>Eubacteriales</taxon>
        <taxon>Desulfitobacteriaceae</taxon>
        <taxon>Syntrophobotulus</taxon>
    </lineage>
</organism>
<keyword evidence="3 12" id="KW-0963">Cytoplasm</keyword>
<dbReference type="GO" id="GO:0019843">
    <property type="term" value="F:rRNA binding"/>
    <property type="evidence" value="ECO:0007669"/>
    <property type="project" value="UniProtKB-UniRule"/>
</dbReference>
<dbReference type="InterPro" id="IPR048641">
    <property type="entry name" value="RlmN_N"/>
</dbReference>
<proteinExistence type="inferred from homology"/>
<dbReference type="AlphaFoldDB" id="F0SUR2"/>
<dbReference type="GO" id="GO:0002935">
    <property type="term" value="F:tRNA (adenine(37)-C2)-methyltransferase activity"/>
    <property type="evidence" value="ECO:0007669"/>
    <property type="project" value="UniProtKB-UniRule"/>
</dbReference>
<feature type="binding site" evidence="12">
    <location>
        <position position="201"/>
    </location>
    <ligand>
        <name>S-adenosyl-L-methionine</name>
        <dbReference type="ChEBI" id="CHEBI:59789"/>
    </ligand>
</feature>
<dbReference type="PANTHER" id="PTHR30544">
    <property type="entry name" value="23S RRNA METHYLTRANSFERASE"/>
    <property type="match status" value="1"/>
</dbReference>
<dbReference type="GO" id="GO:0005737">
    <property type="term" value="C:cytoplasm"/>
    <property type="evidence" value="ECO:0007669"/>
    <property type="project" value="UniProtKB-SubCell"/>
</dbReference>
<feature type="domain" description="Radical SAM core" evidence="13">
    <location>
        <begin position="103"/>
        <end position="337"/>
    </location>
</feature>
<reference evidence="14 15" key="1">
    <citation type="journal article" date="2011" name="Stand. Genomic Sci.">
        <title>Complete genome sequence of Syntrophobotulus glycolicus type strain (FlGlyR).</title>
        <authorList>
            <person name="Han C."/>
            <person name="Mwirichia R."/>
            <person name="Chertkov O."/>
            <person name="Held B."/>
            <person name="Lapidus A."/>
            <person name="Nolan M."/>
            <person name="Lucas S."/>
            <person name="Hammon N."/>
            <person name="Deshpande S."/>
            <person name="Cheng J.F."/>
            <person name="Tapia R."/>
            <person name="Goodwin L."/>
            <person name="Pitluck S."/>
            <person name="Huntemann M."/>
            <person name="Liolios K."/>
            <person name="Ivanova N."/>
            <person name="Pagani I."/>
            <person name="Mavromatis K."/>
            <person name="Ovchinikova G."/>
            <person name="Pati A."/>
            <person name="Chen A."/>
            <person name="Palaniappan K."/>
            <person name="Land M."/>
            <person name="Hauser L."/>
            <person name="Brambilla E.M."/>
            <person name="Rohde M."/>
            <person name="Spring S."/>
            <person name="Sikorski J."/>
            <person name="Goker M."/>
            <person name="Woyke T."/>
            <person name="Bristow J."/>
            <person name="Eisen J.A."/>
            <person name="Markowitz V."/>
            <person name="Hugenholtz P."/>
            <person name="Kyrpides N.C."/>
            <person name="Klenk H.P."/>
            <person name="Detter J.C."/>
        </authorList>
    </citation>
    <scope>NUCLEOTIDE SEQUENCE [LARGE SCALE GENOMIC DNA]</scope>
    <source>
        <strain evidence="15">DSM 8271 / FlGlyR</strain>
    </source>
</reference>
<comment type="similarity">
    <text evidence="12">Belongs to the radical SAM superfamily. RlmN family.</text>
</comment>
<dbReference type="HAMAP" id="MF_01849">
    <property type="entry name" value="RNA_methyltr_RlmN"/>
    <property type="match status" value="1"/>
</dbReference>
<evidence type="ECO:0000256" key="5">
    <source>
        <dbReference type="ARBA" id="ARBA00022603"/>
    </source>
</evidence>
<dbReference type="PROSITE" id="PS51918">
    <property type="entry name" value="RADICAL_SAM"/>
    <property type="match status" value="1"/>
</dbReference>
<keyword evidence="7 12" id="KW-0949">S-adenosyl-L-methionine</keyword>
<feature type="binding site" evidence="12">
    <location>
        <begin position="169"/>
        <end position="170"/>
    </location>
    <ligand>
        <name>S-adenosyl-L-methionine</name>
        <dbReference type="ChEBI" id="CHEBI:59789"/>
    </ligand>
</feature>
<dbReference type="STRING" id="645991.Sgly_2340"/>
<dbReference type="SUPFAM" id="SSF102114">
    <property type="entry name" value="Radical SAM enzymes"/>
    <property type="match status" value="1"/>
</dbReference>
<dbReference type="EMBL" id="CP002547">
    <property type="protein sequence ID" value="ADY56628.1"/>
    <property type="molecule type" value="Genomic_DNA"/>
</dbReference>
<dbReference type="GO" id="GO:0051539">
    <property type="term" value="F:4 iron, 4 sulfur cluster binding"/>
    <property type="evidence" value="ECO:0007669"/>
    <property type="project" value="UniProtKB-UniRule"/>
</dbReference>
<dbReference type="InterPro" id="IPR013785">
    <property type="entry name" value="Aldolase_TIM"/>
</dbReference>
<dbReference type="OrthoDB" id="9793973at2"/>
<evidence type="ECO:0000256" key="7">
    <source>
        <dbReference type="ARBA" id="ARBA00022691"/>
    </source>
</evidence>
<dbReference type="InterPro" id="IPR040072">
    <property type="entry name" value="Methyltransferase_A"/>
</dbReference>
<evidence type="ECO:0000256" key="3">
    <source>
        <dbReference type="ARBA" id="ARBA00022490"/>
    </source>
</evidence>
<sequence length="351" mass="39909">MEKYDCRGLSEPEMEKLCLQNGIKKFRADQVFRWVQQKGVRCWDEMKNIGQEDTDKLKKVFCLQPLEIVKEQVSKDGTRKFLFRLPDGERIETVLMDYEKDLSRNRETVCVSTQVGCPVGCPFCATGVNGFHRNLSAGEITGQVLEIVRRMRINDPSFNVTNIVFMGMGEPFLNEESVLKAVRILNSENGQKIGMRRMTISTSGVVPGIIRLAEENKQVGLAISLHSARNHLRDILVPMNRRYPLQQLMRACREYVNQTGRRVTLEIALTEANANKDEAEALIRLIQGMPVHINLIPVNPVTESSMQRPAKEKIMEFKTLLEAKNLSVTVREEKGTDIDAACGQLRQRLEC</sequence>
<comment type="catalytic activity">
    <reaction evidence="12">
        <text>adenosine(37) in tRNA + 2 reduced [2Fe-2S]-[ferredoxin] + 2 S-adenosyl-L-methionine = 2-methyladenosine(37) in tRNA + 5'-deoxyadenosine + L-methionine + 2 oxidized [2Fe-2S]-[ferredoxin] + S-adenosyl-L-homocysteine</text>
        <dbReference type="Rhea" id="RHEA:43332"/>
        <dbReference type="Rhea" id="RHEA-COMP:10000"/>
        <dbReference type="Rhea" id="RHEA-COMP:10001"/>
        <dbReference type="Rhea" id="RHEA-COMP:10162"/>
        <dbReference type="Rhea" id="RHEA-COMP:10485"/>
        <dbReference type="ChEBI" id="CHEBI:17319"/>
        <dbReference type="ChEBI" id="CHEBI:33737"/>
        <dbReference type="ChEBI" id="CHEBI:33738"/>
        <dbReference type="ChEBI" id="CHEBI:57844"/>
        <dbReference type="ChEBI" id="CHEBI:57856"/>
        <dbReference type="ChEBI" id="CHEBI:59789"/>
        <dbReference type="ChEBI" id="CHEBI:74411"/>
        <dbReference type="ChEBI" id="CHEBI:74497"/>
        <dbReference type="EC" id="2.1.1.192"/>
    </reaction>
</comment>
<comment type="catalytic activity">
    <reaction evidence="12">
        <text>adenosine(2503) in 23S rRNA + 2 reduced [2Fe-2S]-[ferredoxin] + 2 S-adenosyl-L-methionine = 2-methyladenosine(2503) in 23S rRNA + 5'-deoxyadenosine + L-methionine + 2 oxidized [2Fe-2S]-[ferredoxin] + S-adenosyl-L-homocysteine</text>
        <dbReference type="Rhea" id="RHEA:42916"/>
        <dbReference type="Rhea" id="RHEA-COMP:10000"/>
        <dbReference type="Rhea" id="RHEA-COMP:10001"/>
        <dbReference type="Rhea" id="RHEA-COMP:10152"/>
        <dbReference type="Rhea" id="RHEA-COMP:10282"/>
        <dbReference type="ChEBI" id="CHEBI:17319"/>
        <dbReference type="ChEBI" id="CHEBI:33737"/>
        <dbReference type="ChEBI" id="CHEBI:33738"/>
        <dbReference type="ChEBI" id="CHEBI:57844"/>
        <dbReference type="ChEBI" id="CHEBI:57856"/>
        <dbReference type="ChEBI" id="CHEBI:59789"/>
        <dbReference type="ChEBI" id="CHEBI:74411"/>
        <dbReference type="ChEBI" id="CHEBI:74497"/>
        <dbReference type="EC" id="2.1.1.192"/>
    </reaction>
</comment>
<evidence type="ECO:0000256" key="10">
    <source>
        <dbReference type="ARBA" id="ARBA00023004"/>
    </source>
</evidence>
<dbReference type="Pfam" id="PF21016">
    <property type="entry name" value="RlmN_N"/>
    <property type="match status" value="1"/>
</dbReference>
<dbReference type="PIRSF" id="PIRSF006004">
    <property type="entry name" value="CHP00048"/>
    <property type="match status" value="1"/>
</dbReference>
<feature type="binding site" evidence="12">
    <location>
        <position position="117"/>
    </location>
    <ligand>
        <name>[4Fe-4S] cluster</name>
        <dbReference type="ChEBI" id="CHEBI:49883"/>
        <note>4Fe-4S-S-AdoMet</note>
    </ligand>
</feature>
<dbReference type="Pfam" id="PF04055">
    <property type="entry name" value="Radical_SAM"/>
    <property type="match status" value="1"/>
</dbReference>
<dbReference type="SFLD" id="SFLDF00275">
    <property type="entry name" value="adenosine_C2_methyltransferase"/>
    <property type="match status" value="1"/>
</dbReference>
<evidence type="ECO:0000256" key="4">
    <source>
        <dbReference type="ARBA" id="ARBA00022552"/>
    </source>
</evidence>
<dbReference type="Gene3D" id="3.20.20.70">
    <property type="entry name" value="Aldolase class I"/>
    <property type="match status" value="1"/>
</dbReference>
<evidence type="ECO:0000256" key="12">
    <source>
        <dbReference type="HAMAP-Rule" id="MF_01849"/>
    </source>
</evidence>
<evidence type="ECO:0000256" key="9">
    <source>
        <dbReference type="ARBA" id="ARBA00022723"/>
    </source>
</evidence>
<keyword evidence="15" id="KW-1185">Reference proteome</keyword>
<keyword evidence="9 12" id="KW-0479">Metal-binding</keyword>
<comment type="caution">
    <text evidence="12">Lacks conserved residue(s) required for the propagation of feature annotation.</text>
</comment>
<dbReference type="KEGG" id="sgy:Sgly_2340"/>
<evidence type="ECO:0000256" key="1">
    <source>
        <dbReference type="ARBA" id="ARBA00004496"/>
    </source>
</evidence>
<keyword evidence="11 12" id="KW-0411">Iron-sulfur</keyword>
<dbReference type="GO" id="GO:0000049">
    <property type="term" value="F:tRNA binding"/>
    <property type="evidence" value="ECO:0007669"/>
    <property type="project" value="UniProtKB-UniRule"/>
</dbReference>
<comment type="miscellaneous">
    <text evidence="12">Reaction proceeds by a ping-pong mechanism involving intermediate methylation of a conserved cysteine residue.</text>
</comment>
<evidence type="ECO:0000256" key="8">
    <source>
        <dbReference type="ARBA" id="ARBA00022694"/>
    </source>
</evidence>
<feature type="binding site" evidence="12">
    <location>
        <position position="121"/>
    </location>
    <ligand>
        <name>[4Fe-4S] cluster</name>
        <dbReference type="ChEBI" id="CHEBI:49883"/>
        <note>4Fe-4S-S-AdoMet</note>
    </ligand>
</feature>
<name>F0SUR2_SYNGF</name>
<gene>
    <name evidence="12" type="primary">rlmN</name>
    <name evidence="14" type="ordered locus">Sgly_2340</name>
</gene>
<reference evidence="15" key="2">
    <citation type="submission" date="2011-02" db="EMBL/GenBank/DDBJ databases">
        <title>The complete genome of Syntrophobotulus glycolicus DSM 8271.</title>
        <authorList>
            <person name="Lucas S."/>
            <person name="Copeland A."/>
            <person name="Lapidus A."/>
            <person name="Bruce D."/>
            <person name="Goodwin L."/>
            <person name="Pitluck S."/>
            <person name="Kyrpides N."/>
            <person name="Mavromatis K."/>
            <person name="Pagani I."/>
            <person name="Ivanova N."/>
            <person name="Mikhailova N."/>
            <person name="Chertkov O."/>
            <person name="Held B."/>
            <person name="Detter J.C."/>
            <person name="Tapia R."/>
            <person name="Han C."/>
            <person name="Land M."/>
            <person name="Hauser L."/>
            <person name="Markowitz V."/>
            <person name="Cheng J.-F."/>
            <person name="Hugenholtz P."/>
            <person name="Woyke T."/>
            <person name="Wu D."/>
            <person name="Spring S."/>
            <person name="Schroeder M."/>
            <person name="Brambilla E."/>
            <person name="Klenk H.-P."/>
            <person name="Eisen J.A."/>
        </authorList>
    </citation>
    <scope>NUCLEOTIDE SEQUENCE [LARGE SCALE GENOMIC DNA]</scope>
    <source>
        <strain evidence="15">DSM 8271 / FlGlyR</strain>
    </source>
</reference>
<dbReference type="GO" id="GO:0046872">
    <property type="term" value="F:metal ion binding"/>
    <property type="evidence" value="ECO:0007669"/>
    <property type="project" value="UniProtKB-KW"/>
</dbReference>
<evidence type="ECO:0000313" key="14">
    <source>
        <dbReference type="EMBL" id="ADY56628.1"/>
    </source>
</evidence>
<dbReference type="PANTHER" id="PTHR30544:SF5">
    <property type="entry name" value="RADICAL SAM CORE DOMAIN-CONTAINING PROTEIN"/>
    <property type="match status" value="1"/>
</dbReference>
<dbReference type="SFLD" id="SFLDS00029">
    <property type="entry name" value="Radical_SAM"/>
    <property type="match status" value="1"/>
</dbReference>
<evidence type="ECO:0000256" key="11">
    <source>
        <dbReference type="ARBA" id="ARBA00023014"/>
    </source>
</evidence>
<dbReference type="NCBIfam" id="TIGR00048">
    <property type="entry name" value="rRNA_mod_RlmN"/>
    <property type="match status" value="1"/>
</dbReference>
<dbReference type="eggNOG" id="COG0820">
    <property type="taxonomic scope" value="Bacteria"/>
</dbReference>
<protein>
    <recommendedName>
        <fullName evidence="12">Probable dual-specificity RNA methyltransferase RlmN</fullName>
        <ecNumber evidence="12">2.1.1.192</ecNumber>
    </recommendedName>
    <alternativeName>
        <fullName evidence="12">23S rRNA (adenine(2503)-C(2))-methyltransferase</fullName>
    </alternativeName>
    <alternativeName>
        <fullName evidence="12">23S rRNA m2A2503 methyltransferase</fullName>
    </alternativeName>
    <alternativeName>
        <fullName evidence="12">Ribosomal RNA large subunit methyltransferase N</fullName>
    </alternativeName>
    <alternativeName>
        <fullName evidence="12">tRNA (adenine(37)-C(2))-methyltransferase</fullName>
    </alternativeName>
    <alternativeName>
        <fullName evidence="12">tRNA m2A37 methyltransferase</fullName>
    </alternativeName>
</protein>
<dbReference type="CDD" id="cd01335">
    <property type="entry name" value="Radical_SAM"/>
    <property type="match status" value="1"/>
</dbReference>
<feature type="binding site" evidence="12">
    <location>
        <position position="299"/>
    </location>
    <ligand>
        <name>S-adenosyl-L-methionine</name>
        <dbReference type="ChEBI" id="CHEBI:59789"/>
    </ligand>
</feature>
<evidence type="ECO:0000256" key="6">
    <source>
        <dbReference type="ARBA" id="ARBA00022679"/>
    </source>
</evidence>
<feature type="binding site" evidence="12">
    <location>
        <position position="124"/>
    </location>
    <ligand>
        <name>[4Fe-4S] cluster</name>
        <dbReference type="ChEBI" id="CHEBI:49883"/>
        <note>4Fe-4S-S-AdoMet</note>
    </ligand>
</feature>
<keyword evidence="10 12" id="KW-0408">Iron</keyword>
<keyword evidence="12" id="KW-1015">Disulfide bond</keyword>
<dbReference type="Gene3D" id="1.10.150.530">
    <property type="match status" value="1"/>
</dbReference>
<dbReference type="EC" id="2.1.1.192" evidence="12"/>
<dbReference type="SFLD" id="SFLDG01062">
    <property type="entry name" value="methyltransferase_(Class_A)"/>
    <property type="match status" value="1"/>
</dbReference>
<evidence type="ECO:0000313" key="15">
    <source>
        <dbReference type="Proteomes" id="UP000007488"/>
    </source>
</evidence>
<dbReference type="InterPro" id="IPR004383">
    <property type="entry name" value="rRNA_lsu_MTrfase_RlmN/Cfr"/>
</dbReference>
<dbReference type="HOGENOM" id="CLU_029101_3_3_9"/>
<feature type="active site" description="S-methylcysteine intermediate" evidence="12">
    <location>
        <position position="342"/>
    </location>
</feature>
<evidence type="ECO:0000259" key="13">
    <source>
        <dbReference type="PROSITE" id="PS51918"/>
    </source>
</evidence>
<evidence type="ECO:0000256" key="2">
    <source>
        <dbReference type="ARBA" id="ARBA00022485"/>
    </source>
</evidence>
<keyword evidence="8 12" id="KW-0819">tRNA processing</keyword>